<evidence type="ECO:0000313" key="3">
    <source>
        <dbReference type="Proteomes" id="UP000215453"/>
    </source>
</evidence>
<proteinExistence type="predicted"/>
<protein>
    <recommendedName>
        <fullName evidence="4">Ubiquitin-like domain-containing protein</fullName>
    </recommendedName>
</protein>
<reference evidence="2 3" key="1">
    <citation type="submission" date="2016-10" db="EMBL/GenBank/DDBJ databases">
        <authorList>
            <person name="Varghese N."/>
        </authorList>
    </citation>
    <scope>NUCLEOTIDE SEQUENCE [LARGE SCALE GENOMIC DNA]</scope>
</reference>
<evidence type="ECO:0008006" key="4">
    <source>
        <dbReference type="Google" id="ProtNLM"/>
    </source>
</evidence>
<dbReference type="EMBL" id="LT882676">
    <property type="protein sequence ID" value="SMY18791.1"/>
    <property type="molecule type" value="Genomic_DNA"/>
</dbReference>
<dbReference type="AlphaFoldDB" id="A0A1Y6L8G5"/>
<evidence type="ECO:0000256" key="1">
    <source>
        <dbReference type="SAM" id="MobiDB-lite"/>
    </source>
</evidence>
<feature type="compositionally biased region" description="Basic and acidic residues" evidence="1">
    <location>
        <begin position="83"/>
        <end position="93"/>
    </location>
</feature>
<organism evidence="2 3">
    <name type="scientific">Zymoseptoria tritici ST99CH_1A5</name>
    <dbReference type="NCBI Taxonomy" id="1276529"/>
    <lineage>
        <taxon>Eukaryota</taxon>
        <taxon>Fungi</taxon>
        <taxon>Dikarya</taxon>
        <taxon>Ascomycota</taxon>
        <taxon>Pezizomycotina</taxon>
        <taxon>Dothideomycetes</taxon>
        <taxon>Dothideomycetidae</taxon>
        <taxon>Mycosphaerellales</taxon>
        <taxon>Mycosphaerellaceae</taxon>
        <taxon>Zymoseptoria</taxon>
    </lineage>
</organism>
<name>A0A1Y6L8G5_ZYMTR</name>
<feature type="region of interest" description="Disordered" evidence="1">
    <location>
        <begin position="83"/>
        <end position="105"/>
    </location>
</feature>
<evidence type="ECO:0000313" key="2">
    <source>
        <dbReference type="EMBL" id="SMY18791.1"/>
    </source>
</evidence>
<gene>
    <name evidence="2" type="ORF">ZT1A5_G226</name>
</gene>
<accession>A0A1Y6L8G5</accession>
<dbReference type="Proteomes" id="UP000215453">
    <property type="component" value="Chromosome 1"/>
</dbReference>
<sequence>MVSTKPTPHTWTLRFKHNRSTILLEVDPLQTLLSVRADLLQALQESNPNGELNKQKIPSNPEAIVLGRAVDRNNLKLGFETIKKDTSEPDPKGKGKAAVTGGGKSRTVGADVMDCPQGAGLKNADVVVFKFKTGNEDHDVDELQAEEWDVVIPTMEDTYGDDEVQDEGKHEVKLHIRAVTANRRVCLLDRPA</sequence>